<dbReference type="EMBL" id="AAGLQK010000069">
    <property type="protein sequence ID" value="EBP4061038.1"/>
    <property type="molecule type" value="Genomic_DNA"/>
</dbReference>
<accession>A0A5U3G5F5</accession>
<keyword evidence="1" id="KW-1133">Transmembrane helix</keyword>
<dbReference type="PROSITE" id="PS51257">
    <property type="entry name" value="PROKAR_LIPOPROTEIN"/>
    <property type="match status" value="1"/>
</dbReference>
<organism evidence="2">
    <name type="scientific">Salmonella enterica I</name>
    <dbReference type="NCBI Taxonomy" id="59201"/>
    <lineage>
        <taxon>Bacteria</taxon>
        <taxon>Pseudomonadati</taxon>
        <taxon>Pseudomonadota</taxon>
        <taxon>Gammaproteobacteria</taxon>
        <taxon>Enterobacterales</taxon>
        <taxon>Enterobacteriaceae</taxon>
        <taxon>Salmonella</taxon>
    </lineage>
</organism>
<feature type="transmembrane region" description="Helical" evidence="1">
    <location>
        <begin position="24"/>
        <end position="42"/>
    </location>
</feature>
<sequence>MLNRFFLFMLPLNMLVSVVNDQSLSIWWLMFLSCGFIVVFALEKRRYSAEMLAHDNFILEVQHELLRGIYRKRFKRILQRNKWAMPGYEGAAAIAMTQEFMKEWLHQE</sequence>
<comment type="caution">
    <text evidence="2">The sequence shown here is derived from an EMBL/GenBank/DDBJ whole genome shotgun (WGS) entry which is preliminary data.</text>
</comment>
<gene>
    <name evidence="2" type="ORF">Z599_25610</name>
</gene>
<protein>
    <submittedName>
        <fullName evidence="2">Uncharacterized protein</fullName>
    </submittedName>
</protein>
<name>A0A5U3G5F5_SALET</name>
<dbReference type="AlphaFoldDB" id="A0A5U3G5F5"/>
<evidence type="ECO:0000313" key="2">
    <source>
        <dbReference type="EMBL" id="EBP4061038.1"/>
    </source>
</evidence>
<keyword evidence="1" id="KW-0472">Membrane</keyword>
<evidence type="ECO:0000256" key="1">
    <source>
        <dbReference type="SAM" id="Phobius"/>
    </source>
</evidence>
<keyword evidence="1" id="KW-0812">Transmembrane</keyword>
<reference evidence="2" key="1">
    <citation type="submission" date="2018-07" db="EMBL/GenBank/DDBJ databases">
        <authorList>
            <consortium name="GenomeTrakr network: Whole genome sequencing for foodborne pathogen traceback"/>
        </authorList>
    </citation>
    <scope>NUCLEOTIDE SEQUENCE</scope>
    <source>
        <strain evidence="2">MDH-2013-00175</strain>
    </source>
</reference>
<proteinExistence type="predicted"/>